<evidence type="ECO:0000256" key="1">
    <source>
        <dbReference type="ARBA" id="ARBA00022741"/>
    </source>
</evidence>
<dbReference type="PANTHER" id="PTHR45782">
    <property type="entry name" value="MITOCHONDRIAL RIBOSOME-ASSOCIATED GTPASE 1"/>
    <property type="match status" value="1"/>
</dbReference>
<gene>
    <name evidence="4" type="ORF">FNV0189</name>
</gene>
<feature type="domain" description="Tr-type G" evidence="3">
    <location>
        <begin position="10"/>
        <end position="106"/>
    </location>
</feature>
<dbReference type="EMBL" id="AABF01000209">
    <property type="protein sequence ID" value="EAA23173.1"/>
    <property type="molecule type" value="Genomic_DNA"/>
</dbReference>
<evidence type="ECO:0000313" key="5">
    <source>
        <dbReference type="Proteomes" id="UP000006454"/>
    </source>
</evidence>
<dbReference type="InterPro" id="IPR000795">
    <property type="entry name" value="T_Tr_GTP-bd_dom"/>
</dbReference>
<dbReference type="Proteomes" id="UP000006454">
    <property type="component" value="Unassembled WGS sequence"/>
</dbReference>
<dbReference type="GO" id="GO:0006412">
    <property type="term" value="P:translation"/>
    <property type="evidence" value="ECO:0007669"/>
    <property type="project" value="TreeGrafter"/>
</dbReference>
<dbReference type="CDD" id="cd01856">
    <property type="entry name" value="YlqF"/>
    <property type="match status" value="1"/>
</dbReference>
<proteinExistence type="predicted"/>
<keyword evidence="1" id="KW-0547">Nucleotide-binding</keyword>
<reference evidence="4 5" key="1">
    <citation type="journal article" date="2003" name="Genome Res.">
        <title>Genome analysis of F. nucleatum sub spp vincentii and its comparison with the genome of F. nucleatum ATCC 25586.</title>
        <authorList>
            <person name="Kapatral V."/>
            <person name="Ivanova N."/>
            <person name="Anderson I."/>
            <person name="Reznik G."/>
            <person name="Bhattacharyya A."/>
            <person name="Gardner W.L."/>
            <person name="Mikhailova N."/>
            <person name="Lapidus A."/>
            <person name="Larsen N."/>
            <person name="D'Souza M."/>
            <person name="Walunas T."/>
            <person name="Haselkorn R."/>
            <person name="Overbeek R."/>
            <person name="Kyrpides N."/>
        </authorList>
    </citation>
    <scope>NUCLEOTIDE SEQUENCE [LARGE SCALE GENOMIC DNA]</scope>
    <source>
        <strain evidence="4 5">ATCC 49256</strain>
    </source>
</reference>
<dbReference type="AlphaFoldDB" id="Q7P3M4"/>
<name>Q7P3M4_FUSVC</name>
<dbReference type="InterPro" id="IPR027417">
    <property type="entry name" value="P-loop_NTPase"/>
</dbReference>
<comment type="caution">
    <text evidence="4">The sequence shown here is derived from an EMBL/GenBank/DDBJ whole genome shotgun (WGS) entry which is preliminary data.</text>
</comment>
<dbReference type="SUPFAM" id="SSF52540">
    <property type="entry name" value="P-loop containing nucleoside triphosphate hydrolases"/>
    <property type="match status" value="1"/>
</dbReference>
<accession>Q7P3M4</accession>
<sequence length="143" mass="16523">MSMTQINWYPGHMKKTKDLIEENLKLIDVVLEIVDARIPLSSKNPNIASLSKNKKRIIVLNKSDLVSKQELDKWKKYFKEQDFADEVVEMSAETGYNVKKLYEAIEFVSKERKEKLLKKGLKKVSTRIIVLGIPNVGKCKINK</sequence>
<dbReference type="GO" id="GO:0005525">
    <property type="term" value="F:GTP binding"/>
    <property type="evidence" value="ECO:0007669"/>
    <property type="project" value="UniProtKB-KW"/>
</dbReference>
<dbReference type="Gene3D" id="3.40.50.300">
    <property type="entry name" value="P-loop containing nucleotide triphosphate hydrolases"/>
    <property type="match status" value="1"/>
</dbReference>
<protein>
    <submittedName>
        <fullName evidence="4">GTP-binding protein</fullName>
    </submittedName>
</protein>
<keyword evidence="2" id="KW-0342">GTP-binding</keyword>
<dbReference type="PANTHER" id="PTHR45782:SF4">
    <property type="entry name" value="MITOCHONDRIAL RIBOSOME-ASSOCIATED GTPASE 1"/>
    <property type="match status" value="1"/>
</dbReference>
<evidence type="ECO:0000313" key="4">
    <source>
        <dbReference type="EMBL" id="EAA23173.1"/>
    </source>
</evidence>
<evidence type="ECO:0000256" key="2">
    <source>
        <dbReference type="ARBA" id="ARBA00023134"/>
    </source>
</evidence>
<evidence type="ECO:0000259" key="3">
    <source>
        <dbReference type="Pfam" id="PF00009"/>
    </source>
</evidence>
<dbReference type="GO" id="GO:0003924">
    <property type="term" value="F:GTPase activity"/>
    <property type="evidence" value="ECO:0007669"/>
    <property type="project" value="InterPro"/>
</dbReference>
<dbReference type="Pfam" id="PF00009">
    <property type="entry name" value="GTP_EFTU"/>
    <property type="match status" value="1"/>
</dbReference>
<organism evidence="4 5">
    <name type="scientific">Fusobacterium vincentii ATCC 49256</name>
    <dbReference type="NCBI Taxonomy" id="209882"/>
    <lineage>
        <taxon>Bacteria</taxon>
        <taxon>Fusobacteriati</taxon>
        <taxon>Fusobacteriota</taxon>
        <taxon>Fusobacteriia</taxon>
        <taxon>Fusobacteriales</taxon>
        <taxon>Fusobacteriaceae</taxon>
        <taxon>Fusobacterium</taxon>
    </lineage>
</organism>